<organism evidence="1 2">
    <name type="scientific">Riccia sorocarpa</name>
    <dbReference type="NCBI Taxonomy" id="122646"/>
    <lineage>
        <taxon>Eukaryota</taxon>
        <taxon>Viridiplantae</taxon>
        <taxon>Streptophyta</taxon>
        <taxon>Embryophyta</taxon>
        <taxon>Marchantiophyta</taxon>
        <taxon>Marchantiopsida</taxon>
        <taxon>Marchantiidae</taxon>
        <taxon>Marchantiales</taxon>
        <taxon>Ricciaceae</taxon>
        <taxon>Riccia</taxon>
    </lineage>
</organism>
<dbReference type="EMBL" id="JBJQOH010000002">
    <property type="protein sequence ID" value="KAL3695185.1"/>
    <property type="molecule type" value="Genomic_DNA"/>
</dbReference>
<dbReference type="Proteomes" id="UP001633002">
    <property type="component" value="Unassembled WGS sequence"/>
</dbReference>
<keyword evidence="2" id="KW-1185">Reference proteome</keyword>
<name>A0ABD3HY49_9MARC</name>
<accession>A0ABD3HY49</accession>
<dbReference type="AlphaFoldDB" id="A0ABD3HY49"/>
<protein>
    <submittedName>
        <fullName evidence="1">Uncharacterized protein</fullName>
    </submittedName>
</protein>
<comment type="caution">
    <text evidence="1">The sequence shown here is derived from an EMBL/GenBank/DDBJ whole genome shotgun (WGS) entry which is preliminary data.</text>
</comment>
<proteinExistence type="predicted"/>
<reference evidence="1 2" key="1">
    <citation type="submission" date="2024-09" db="EMBL/GenBank/DDBJ databases">
        <title>Chromosome-scale assembly of Riccia sorocarpa.</title>
        <authorList>
            <person name="Paukszto L."/>
        </authorList>
    </citation>
    <scope>NUCLEOTIDE SEQUENCE [LARGE SCALE GENOMIC DNA]</scope>
    <source>
        <strain evidence="1">LP-2024</strain>
        <tissue evidence="1">Aerial parts of the thallus</tissue>
    </source>
</reference>
<evidence type="ECO:0000313" key="1">
    <source>
        <dbReference type="EMBL" id="KAL3695185.1"/>
    </source>
</evidence>
<gene>
    <name evidence="1" type="ORF">R1sor_009261</name>
</gene>
<sequence>MGEGEHYFRQSKNPELNLKRGIHCFQAQHQISNHIEEVNKVISELGECSRDGIARPEAEDWGVGISWNMIAQEMEEMEVLANNAEGTDGHIQVIELYMENAASKVGRLRKTAVLLQTLESSPSRDRVVSWIRETMVSKQNVGISQVKALSRKEFLIVFASEADKRRVLGHPPSFLDGKVVRFFEWTGRNLVKQSAHLRAAWVELKGVPPFLEDHAIRMLNALGSVIQHTVDKQGES</sequence>
<evidence type="ECO:0000313" key="2">
    <source>
        <dbReference type="Proteomes" id="UP001633002"/>
    </source>
</evidence>